<protein>
    <recommendedName>
        <fullName evidence="2">BURP domain-containing protein</fullName>
    </recommendedName>
</protein>
<feature type="domain" description="BURP" evidence="2">
    <location>
        <begin position="95"/>
        <end position="162"/>
    </location>
</feature>
<dbReference type="InterPro" id="IPR004873">
    <property type="entry name" value="BURP_dom"/>
</dbReference>
<dbReference type="PANTHER" id="PTHR31236:SF2">
    <property type="entry name" value="BURP DOMAIN PROTEIN RD22"/>
    <property type="match status" value="1"/>
</dbReference>
<feature type="region of interest" description="Disordered" evidence="1">
    <location>
        <begin position="29"/>
        <end position="53"/>
    </location>
</feature>
<sequence length="162" mass="17626">MNMEAITSNFSCKLAELVEEKSTSIDIDKGVDVSTGKPHKETNVGVSKDGVSASTGGKGTSVHVVLPKLPGPAPYGYYYGATADRLHDNPDVALFFLEKDMKLGMKMPSHFTKATNAATFLPRQVSKQIPFSSNKLPEILNHFPVKPNSMEAKIMKTSNQRV</sequence>
<dbReference type="Proteomes" id="UP000306102">
    <property type="component" value="Unassembled WGS sequence"/>
</dbReference>
<dbReference type="PROSITE" id="PS51277">
    <property type="entry name" value="BURP"/>
    <property type="match status" value="1"/>
</dbReference>
<name>A0A4S4EFJ9_CAMSN</name>
<dbReference type="AlphaFoldDB" id="A0A4S4EFJ9"/>
<gene>
    <name evidence="3" type="ORF">TEA_004971</name>
</gene>
<dbReference type="InterPro" id="IPR044816">
    <property type="entry name" value="BURP"/>
</dbReference>
<evidence type="ECO:0000313" key="4">
    <source>
        <dbReference type="Proteomes" id="UP000306102"/>
    </source>
</evidence>
<evidence type="ECO:0000256" key="1">
    <source>
        <dbReference type="SAM" id="MobiDB-lite"/>
    </source>
</evidence>
<dbReference type="STRING" id="542762.A0A4S4EFJ9"/>
<evidence type="ECO:0000313" key="3">
    <source>
        <dbReference type="EMBL" id="THG14565.1"/>
    </source>
</evidence>
<evidence type="ECO:0000259" key="2">
    <source>
        <dbReference type="PROSITE" id="PS51277"/>
    </source>
</evidence>
<reference evidence="3 4" key="1">
    <citation type="journal article" date="2018" name="Proc. Natl. Acad. Sci. U.S.A.">
        <title>Draft genome sequence of Camellia sinensis var. sinensis provides insights into the evolution of the tea genome and tea quality.</title>
        <authorList>
            <person name="Wei C."/>
            <person name="Yang H."/>
            <person name="Wang S."/>
            <person name="Zhao J."/>
            <person name="Liu C."/>
            <person name="Gao L."/>
            <person name="Xia E."/>
            <person name="Lu Y."/>
            <person name="Tai Y."/>
            <person name="She G."/>
            <person name="Sun J."/>
            <person name="Cao H."/>
            <person name="Tong W."/>
            <person name="Gao Q."/>
            <person name="Li Y."/>
            <person name="Deng W."/>
            <person name="Jiang X."/>
            <person name="Wang W."/>
            <person name="Chen Q."/>
            <person name="Zhang S."/>
            <person name="Li H."/>
            <person name="Wu J."/>
            <person name="Wang P."/>
            <person name="Li P."/>
            <person name="Shi C."/>
            <person name="Zheng F."/>
            <person name="Jian J."/>
            <person name="Huang B."/>
            <person name="Shan D."/>
            <person name="Shi M."/>
            <person name="Fang C."/>
            <person name="Yue Y."/>
            <person name="Li F."/>
            <person name="Li D."/>
            <person name="Wei S."/>
            <person name="Han B."/>
            <person name="Jiang C."/>
            <person name="Yin Y."/>
            <person name="Xia T."/>
            <person name="Zhang Z."/>
            <person name="Bennetzen J.L."/>
            <person name="Zhao S."/>
            <person name="Wan X."/>
        </authorList>
    </citation>
    <scope>NUCLEOTIDE SEQUENCE [LARGE SCALE GENOMIC DNA]</scope>
    <source>
        <strain evidence="4">cv. Shuchazao</strain>
        <tissue evidence="3">Leaf</tissue>
    </source>
</reference>
<comment type="caution">
    <text evidence="3">The sequence shown here is derived from an EMBL/GenBank/DDBJ whole genome shotgun (WGS) entry which is preliminary data.</text>
</comment>
<organism evidence="3 4">
    <name type="scientific">Camellia sinensis var. sinensis</name>
    <name type="common">China tea</name>
    <dbReference type="NCBI Taxonomy" id="542762"/>
    <lineage>
        <taxon>Eukaryota</taxon>
        <taxon>Viridiplantae</taxon>
        <taxon>Streptophyta</taxon>
        <taxon>Embryophyta</taxon>
        <taxon>Tracheophyta</taxon>
        <taxon>Spermatophyta</taxon>
        <taxon>Magnoliopsida</taxon>
        <taxon>eudicotyledons</taxon>
        <taxon>Gunneridae</taxon>
        <taxon>Pentapetalae</taxon>
        <taxon>asterids</taxon>
        <taxon>Ericales</taxon>
        <taxon>Theaceae</taxon>
        <taxon>Camellia</taxon>
    </lineage>
</organism>
<proteinExistence type="predicted"/>
<dbReference type="PANTHER" id="PTHR31236">
    <property type="entry name" value="BURP DOMAIN PROTEIN USPL1-LIKE"/>
    <property type="match status" value="1"/>
</dbReference>
<dbReference type="Pfam" id="PF03181">
    <property type="entry name" value="BURP"/>
    <property type="match status" value="1"/>
</dbReference>
<accession>A0A4S4EFJ9</accession>
<dbReference type="EMBL" id="SDRB02005229">
    <property type="protein sequence ID" value="THG14565.1"/>
    <property type="molecule type" value="Genomic_DNA"/>
</dbReference>
<keyword evidence="4" id="KW-1185">Reference proteome</keyword>